<protein>
    <recommendedName>
        <fullName evidence="1">Retrotransposon gag domain-containing protein</fullName>
    </recommendedName>
</protein>
<dbReference type="Gene3D" id="2.40.70.10">
    <property type="entry name" value="Acid Proteases"/>
    <property type="match status" value="1"/>
</dbReference>
<reference evidence="3" key="2">
    <citation type="submission" date="2025-08" db="UniProtKB">
        <authorList>
            <consortium name="RefSeq"/>
        </authorList>
    </citation>
    <scope>IDENTIFICATION</scope>
</reference>
<dbReference type="KEGG" id="ghi:107899873"/>
<evidence type="ECO:0000259" key="1">
    <source>
        <dbReference type="Pfam" id="PF03732"/>
    </source>
</evidence>
<dbReference type="GeneID" id="107899873"/>
<dbReference type="InterPro" id="IPR005162">
    <property type="entry name" value="Retrotrans_gag_dom"/>
</dbReference>
<accession>A0A1U8ISR2</accession>
<organism evidence="2 3">
    <name type="scientific">Gossypium hirsutum</name>
    <name type="common">Upland cotton</name>
    <name type="synonym">Gossypium mexicanum</name>
    <dbReference type="NCBI Taxonomy" id="3635"/>
    <lineage>
        <taxon>Eukaryota</taxon>
        <taxon>Viridiplantae</taxon>
        <taxon>Streptophyta</taxon>
        <taxon>Embryophyta</taxon>
        <taxon>Tracheophyta</taxon>
        <taxon>Spermatophyta</taxon>
        <taxon>Magnoliopsida</taxon>
        <taxon>eudicotyledons</taxon>
        <taxon>Gunneridae</taxon>
        <taxon>Pentapetalae</taxon>
        <taxon>rosids</taxon>
        <taxon>malvids</taxon>
        <taxon>Malvales</taxon>
        <taxon>Malvaceae</taxon>
        <taxon>Malvoideae</taxon>
        <taxon>Gossypium</taxon>
    </lineage>
</organism>
<dbReference type="PANTHER" id="PTHR35046">
    <property type="entry name" value="ZINC KNUCKLE (CCHC-TYPE) FAMILY PROTEIN"/>
    <property type="match status" value="1"/>
</dbReference>
<dbReference type="OrthoDB" id="1719899at2759"/>
<proteinExistence type="predicted"/>
<dbReference type="Pfam" id="PF03732">
    <property type="entry name" value="Retrotrans_gag"/>
    <property type="match status" value="1"/>
</dbReference>
<evidence type="ECO:0000313" key="3">
    <source>
        <dbReference type="RefSeq" id="XP_016681105.1"/>
    </source>
</evidence>
<dbReference type="AlphaFoldDB" id="A0A1U8ISR2"/>
<name>A0A1U8ISR2_GOSHI</name>
<evidence type="ECO:0000313" key="2">
    <source>
        <dbReference type="Proteomes" id="UP000818029"/>
    </source>
</evidence>
<dbReference type="PANTHER" id="PTHR35046:SF9">
    <property type="entry name" value="RNA-DIRECTED DNA POLYMERASE"/>
    <property type="match status" value="1"/>
</dbReference>
<keyword evidence="2" id="KW-1185">Reference proteome</keyword>
<dbReference type="Proteomes" id="UP000818029">
    <property type="component" value="Chromosome D02"/>
</dbReference>
<dbReference type="CDD" id="cd00303">
    <property type="entry name" value="retropepsin_like"/>
    <property type="match status" value="1"/>
</dbReference>
<feature type="domain" description="Retrotransposon gag" evidence="1">
    <location>
        <begin position="47"/>
        <end position="146"/>
    </location>
</feature>
<sequence>MDDDLKNIKLSIPSFQGKFDRKAYLEWEKKIELVFDCHNYSKIKKVKLAVIEFSDYAMIWWDQLTTSRRRNGERPISTWAKIKAVMRRRFIPSYYHRKLYQKLQNLTQGSRSVEDYYKKMEIAMIRADVQENHEATMARFLPGLNRDIANVVELQHYIEIVYIVHMAIMVEKPLKRKGTEELEDEPETVSNNEEAVEHALDGELIVVKRSLSIQSVKDEQQQENIFHTCCQVQGKLCSVIIDGGSCTSVASTLMVEKLNLPTTKHPNPYKIQWLNDGRELKVTKQVLVSFSIGKYCDEVLCDVAPMHAGHLLLGRPLKFDRRVMHDGYSNRYSFKYMERNVTLAPLTPKQAYEDQIKLKNSDFQDVFPDEVPSGLPPLCGIEHQIDFVPGAVILNRLAF</sequence>
<dbReference type="PaxDb" id="3635-A0A1U8ISR2"/>
<gene>
    <name evidence="3" type="primary">LOC107899873</name>
</gene>
<dbReference type="InterPro" id="IPR021109">
    <property type="entry name" value="Peptidase_aspartic_dom_sf"/>
</dbReference>
<reference evidence="2" key="1">
    <citation type="journal article" date="2020" name="Nat. Genet.">
        <title>Genomic diversifications of five Gossypium allopolyploid species and their impact on cotton improvement.</title>
        <authorList>
            <person name="Chen Z.J."/>
            <person name="Sreedasyam A."/>
            <person name="Ando A."/>
            <person name="Song Q."/>
            <person name="De Santiago L.M."/>
            <person name="Hulse-Kemp A.M."/>
            <person name="Ding M."/>
            <person name="Ye W."/>
            <person name="Kirkbride R.C."/>
            <person name="Jenkins J."/>
            <person name="Plott C."/>
            <person name="Lovell J."/>
            <person name="Lin Y.M."/>
            <person name="Vaughn R."/>
            <person name="Liu B."/>
            <person name="Simpson S."/>
            <person name="Scheffler B.E."/>
            <person name="Wen L."/>
            <person name="Saski C.A."/>
            <person name="Grover C.E."/>
            <person name="Hu G."/>
            <person name="Conover J.L."/>
            <person name="Carlson J.W."/>
            <person name="Shu S."/>
            <person name="Boston L.B."/>
            <person name="Williams M."/>
            <person name="Peterson D.G."/>
            <person name="McGee K."/>
            <person name="Jones D.C."/>
            <person name="Wendel J.F."/>
            <person name="Stelly D.M."/>
            <person name="Grimwood J."/>
            <person name="Schmutz J."/>
        </authorList>
    </citation>
    <scope>NUCLEOTIDE SEQUENCE [LARGE SCALE GENOMIC DNA]</scope>
    <source>
        <strain evidence="2">cv. TM-1</strain>
    </source>
</reference>
<dbReference type="RefSeq" id="XP_016681105.1">
    <property type="nucleotide sequence ID" value="XM_016825616.1"/>
</dbReference>